<dbReference type="PANTHER" id="PTHR46268">
    <property type="entry name" value="STRESS RESPONSE PROTEIN NHAX"/>
    <property type="match status" value="1"/>
</dbReference>
<dbReference type="SUPFAM" id="SSF52402">
    <property type="entry name" value="Adenine nucleotide alpha hydrolases-like"/>
    <property type="match status" value="1"/>
</dbReference>
<feature type="domain" description="UspA" evidence="2">
    <location>
        <begin position="3"/>
        <end position="136"/>
    </location>
</feature>
<organism evidence="3 4">
    <name type="scientific">Natrinema soli</name>
    <dbReference type="NCBI Taxonomy" id="1930624"/>
    <lineage>
        <taxon>Archaea</taxon>
        <taxon>Methanobacteriati</taxon>
        <taxon>Methanobacteriota</taxon>
        <taxon>Stenosarchaea group</taxon>
        <taxon>Halobacteria</taxon>
        <taxon>Halobacteriales</taxon>
        <taxon>Natrialbaceae</taxon>
        <taxon>Natrinema</taxon>
    </lineage>
</organism>
<dbReference type="CDD" id="cd00293">
    <property type="entry name" value="USP-like"/>
    <property type="match status" value="1"/>
</dbReference>
<dbReference type="Proteomes" id="UP001596383">
    <property type="component" value="Unassembled WGS sequence"/>
</dbReference>
<proteinExistence type="inferred from homology"/>
<dbReference type="PANTHER" id="PTHR46268:SF6">
    <property type="entry name" value="UNIVERSAL STRESS PROTEIN UP12"/>
    <property type="match status" value="1"/>
</dbReference>
<gene>
    <name evidence="3" type="ORF">ACFQE6_14205</name>
</gene>
<comment type="similarity">
    <text evidence="1">Belongs to the universal stress protein A family.</text>
</comment>
<reference evidence="3 4" key="1">
    <citation type="journal article" date="2019" name="Int. J. Syst. Evol. Microbiol.">
        <title>The Global Catalogue of Microorganisms (GCM) 10K type strain sequencing project: providing services to taxonomists for standard genome sequencing and annotation.</title>
        <authorList>
            <consortium name="The Broad Institute Genomics Platform"/>
            <consortium name="The Broad Institute Genome Sequencing Center for Infectious Disease"/>
            <person name="Wu L."/>
            <person name="Ma J."/>
        </authorList>
    </citation>
    <scope>NUCLEOTIDE SEQUENCE [LARGE SCALE GENOMIC DNA]</scope>
    <source>
        <strain evidence="3 4">LMG 29247</strain>
    </source>
</reference>
<dbReference type="Pfam" id="PF00582">
    <property type="entry name" value="Usp"/>
    <property type="match status" value="1"/>
</dbReference>
<dbReference type="Gene3D" id="3.40.50.620">
    <property type="entry name" value="HUPs"/>
    <property type="match status" value="1"/>
</dbReference>
<dbReference type="InterPro" id="IPR006016">
    <property type="entry name" value="UspA"/>
</dbReference>
<evidence type="ECO:0000313" key="4">
    <source>
        <dbReference type="Proteomes" id="UP001596383"/>
    </source>
</evidence>
<name>A0ABD5SM71_9EURY</name>
<dbReference type="EMBL" id="JBHSWV010000214">
    <property type="protein sequence ID" value="MFC6766103.1"/>
    <property type="molecule type" value="Genomic_DNA"/>
</dbReference>
<comment type="caution">
    <text evidence="3">The sequence shown here is derived from an EMBL/GenBank/DDBJ whole genome shotgun (WGS) entry which is preliminary data.</text>
</comment>
<sequence>MVIVAAVDRSDRRASVIKEAETLANAFDDVVHVVHVLTRSEFVNLGRTSAEKNDPIDMERIRNVASDIAADAAADLDVPFEPVGLVGEPASRITDYAEKQDARYIVVSGRKRSPTGKALFGSVTQTMLLNAERPVVTAITE</sequence>
<dbReference type="InterPro" id="IPR014729">
    <property type="entry name" value="Rossmann-like_a/b/a_fold"/>
</dbReference>
<protein>
    <submittedName>
        <fullName evidence="3">Universal stress protein</fullName>
    </submittedName>
</protein>
<dbReference type="AlphaFoldDB" id="A0ABD5SM71"/>
<dbReference type="RefSeq" id="WP_273739094.1">
    <property type="nucleotide sequence ID" value="NZ_JAQIVI010000214.1"/>
</dbReference>
<keyword evidence="4" id="KW-1185">Reference proteome</keyword>
<evidence type="ECO:0000259" key="2">
    <source>
        <dbReference type="Pfam" id="PF00582"/>
    </source>
</evidence>
<accession>A0ABD5SM71</accession>
<evidence type="ECO:0000256" key="1">
    <source>
        <dbReference type="ARBA" id="ARBA00008791"/>
    </source>
</evidence>
<evidence type="ECO:0000313" key="3">
    <source>
        <dbReference type="EMBL" id="MFC6766103.1"/>
    </source>
</evidence>